<dbReference type="PIRSF" id="PIRSF016821">
    <property type="entry name" value="HSP15"/>
    <property type="match status" value="1"/>
</dbReference>
<feature type="region of interest" description="Disordered" evidence="5">
    <location>
        <begin position="80"/>
        <end position="121"/>
    </location>
</feature>
<comment type="similarity">
    <text evidence="1">Belongs to the HSP15 family.</text>
</comment>
<protein>
    <submittedName>
        <fullName evidence="7">RNA-binding S4 domain-containing protein</fullName>
    </submittedName>
</protein>
<evidence type="ECO:0000256" key="1">
    <source>
        <dbReference type="ARBA" id="ARBA00008396"/>
    </source>
</evidence>
<evidence type="ECO:0000313" key="8">
    <source>
        <dbReference type="Proteomes" id="UP000334019"/>
    </source>
</evidence>
<sequence length="121" mass="13572">MDSTRVDRWLWSIRLCSTRSEATDVCRGGHVRVNGRPAKPATTVSIGDEVAARVHGRDRVVEVVRVIDKRVGAPIAVECYVDRSPPPPSREPSAAYAERSRGTGRPTKRDRRQIERLRDRG</sequence>
<keyword evidence="2 4" id="KW-0694">RNA-binding</keyword>
<gene>
    <name evidence="7" type="ORF">GH723_15375</name>
</gene>
<evidence type="ECO:0000256" key="3">
    <source>
        <dbReference type="ARBA" id="ARBA00023125"/>
    </source>
</evidence>
<dbReference type="SMART" id="SM00363">
    <property type="entry name" value="S4"/>
    <property type="match status" value="1"/>
</dbReference>
<organism evidence="7 8">
    <name type="scientific">Actinomarinicola tropica</name>
    <dbReference type="NCBI Taxonomy" id="2789776"/>
    <lineage>
        <taxon>Bacteria</taxon>
        <taxon>Bacillati</taxon>
        <taxon>Actinomycetota</taxon>
        <taxon>Acidimicrobiia</taxon>
        <taxon>Acidimicrobiales</taxon>
        <taxon>Iamiaceae</taxon>
        <taxon>Actinomarinicola</taxon>
    </lineage>
</organism>
<keyword evidence="3" id="KW-0238">DNA-binding</keyword>
<proteinExistence type="inferred from homology"/>
<dbReference type="GO" id="GO:0034605">
    <property type="term" value="P:cellular response to heat"/>
    <property type="evidence" value="ECO:0007669"/>
    <property type="project" value="InterPro"/>
</dbReference>
<evidence type="ECO:0000259" key="6">
    <source>
        <dbReference type="SMART" id="SM00363"/>
    </source>
</evidence>
<evidence type="ECO:0000313" key="7">
    <source>
        <dbReference type="EMBL" id="QGG96367.1"/>
    </source>
</evidence>
<dbReference type="PROSITE" id="PS50889">
    <property type="entry name" value="S4"/>
    <property type="match status" value="1"/>
</dbReference>
<dbReference type="SUPFAM" id="SSF55174">
    <property type="entry name" value="Alpha-L RNA-binding motif"/>
    <property type="match status" value="1"/>
</dbReference>
<evidence type="ECO:0000256" key="4">
    <source>
        <dbReference type="PROSITE-ProRule" id="PRU00182"/>
    </source>
</evidence>
<dbReference type="GO" id="GO:0003677">
    <property type="term" value="F:DNA binding"/>
    <property type="evidence" value="ECO:0007669"/>
    <property type="project" value="UniProtKB-KW"/>
</dbReference>
<evidence type="ECO:0000256" key="5">
    <source>
        <dbReference type="SAM" id="MobiDB-lite"/>
    </source>
</evidence>
<dbReference type="GO" id="GO:0043023">
    <property type="term" value="F:ribosomal large subunit binding"/>
    <property type="evidence" value="ECO:0007669"/>
    <property type="project" value="InterPro"/>
</dbReference>
<dbReference type="RefSeq" id="WP_153760471.1">
    <property type="nucleotide sequence ID" value="NZ_CP045851.1"/>
</dbReference>
<name>A0A5Q2RQF3_9ACTN</name>
<accession>A0A5Q2RQF3</accession>
<dbReference type="InterPro" id="IPR036986">
    <property type="entry name" value="S4_RNA-bd_sf"/>
</dbReference>
<dbReference type="KEGG" id="atq:GH723_15375"/>
<dbReference type="InterPro" id="IPR025708">
    <property type="entry name" value="HSP15"/>
</dbReference>
<feature type="compositionally biased region" description="Basic and acidic residues" evidence="5">
    <location>
        <begin position="112"/>
        <end position="121"/>
    </location>
</feature>
<feature type="domain" description="RNA-binding S4" evidence="6">
    <location>
        <begin position="4"/>
        <end position="71"/>
    </location>
</feature>
<dbReference type="Pfam" id="PF01479">
    <property type="entry name" value="S4"/>
    <property type="match status" value="1"/>
</dbReference>
<dbReference type="InterPro" id="IPR002942">
    <property type="entry name" value="S4_RNA-bd"/>
</dbReference>
<keyword evidence="8" id="KW-1185">Reference proteome</keyword>
<dbReference type="EMBL" id="CP045851">
    <property type="protein sequence ID" value="QGG96367.1"/>
    <property type="molecule type" value="Genomic_DNA"/>
</dbReference>
<evidence type="ECO:0000256" key="2">
    <source>
        <dbReference type="ARBA" id="ARBA00022884"/>
    </source>
</evidence>
<dbReference type="AlphaFoldDB" id="A0A5Q2RQF3"/>
<dbReference type="CDD" id="cd00165">
    <property type="entry name" value="S4"/>
    <property type="match status" value="1"/>
</dbReference>
<dbReference type="Proteomes" id="UP000334019">
    <property type="component" value="Chromosome"/>
</dbReference>
<reference evidence="7 8" key="1">
    <citation type="submission" date="2019-11" db="EMBL/GenBank/DDBJ databases">
        <authorList>
            <person name="He Y."/>
        </authorList>
    </citation>
    <scope>NUCLEOTIDE SEQUENCE [LARGE SCALE GENOMIC DNA]</scope>
    <source>
        <strain evidence="7 8">SCSIO 58843</strain>
    </source>
</reference>
<dbReference type="GO" id="GO:0003727">
    <property type="term" value="F:single-stranded RNA binding"/>
    <property type="evidence" value="ECO:0007669"/>
    <property type="project" value="InterPro"/>
</dbReference>
<dbReference type="Gene3D" id="3.10.290.10">
    <property type="entry name" value="RNA-binding S4 domain"/>
    <property type="match status" value="1"/>
</dbReference>